<keyword evidence="2 6" id="KW-0049">Antioxidant</keyword>
<dbReference type="PIRSF" id="PIRSF000239">
    <property type="entry name" value="AHPC"/>
    <property type="match status" value="1"/>
</dbReference>
<dbReference type="InterPro" id="IPR045020">
    <property type="entry name" value="PRX_1cys"/>
</dbReference>
<feature type="active site" description="Cysteine sulfenic acid (-SOH) intermediate; for peroxidase activity" evidence="7">
    <location>
        <position position="46"/>
    </location>
</feature>
<name>A0A1Y1WMG6_9FUNG</name>
<dbReference type="GO" id="GO:0051920">
    <property type="term" value="F:peroxiredoxin activity"/>
    <property type="evidence" value="ECO:0007669"/>
    <property type="project" value="InterPro"/>
</dbReference>
<dbReference type="InterPro" id="IPR024706">
    <property type="entry name" value="Peroxiredoxin_AhpC-typ"/>
</dbReference>
<comment type="similarity">
    <text evidence="5">Belongs to the peroxiredoxin family. Prx6 subfamily.</text>
</comment>
<comment type="function">
    <text evidence="6">Thiol-specific peroxidase that catalyzes the reduction of hydrogen peroxide and organic hydroperoxides to water and alcohols, respectively.</text>
</comment>
<evidence type="ECO:0000256" key="6">
    <source>
        <dbReference type="PIRNR" id="PIRNR000239"/>
    </source>
</evidence>
<sequence>MAPLRLGSIAPDFTAETTAGEINFHEFIGDSWAVLFSHPADFTPVCTTELGEVARLTPEFEKRNVKVIGLSTNDLHDHAEWVDDINEVNNVNLKFPIIADKDREVATLYDMLDSVEHDASNVVNGIPFTVRSVFVIDPAKKIRLILTYPASCGRNFDELIRSIDSLQLSDRQPIATPANWQPGQDVIVHVSVPTEKAKEIFPKVREAKPYLRFATLPEESQ</sequence>
<dbReference type="AlphaFoldDB" id="A0A1Y1WMG6"/>
<dbReference type="PANTHER" id="PTHR43503:SF4">
    <property type="entry name" value="PEROXIREDOXIN-6"/>
    <property type="match status" value="1"/>
</dbReference>
<dbReference type="Gene3D" id="3.40.30.10">
    <property type="entry name" value="Glutaredoxin"/>
    <property type="match status" value="1"/>
</dbReference>
<evidence type="ECO:0000256" key="2">
    <source>
        <dbReference type="ARBA" id="ARBA00022862"/>
    </source>
</evidence>
<organism evidence="9 10">
    <name type="scientific">Linderina pennispora</name>
    <dbReference type="NCBI Taxonomy" id="61395"/>
    <lineage>
        <taxon>Eukaryota</taxon>
        <taxon>Fungi</taxon>
        <taxon>Fungi incertae sedis</taxon>
        <taxon>Zoopagomycota</taxon>
        <taxon>Kickxellomycotina</taxon>
        <taxon>Kickxellomycetes</taxon>
        <taxon>Kickxellales</taxon>
        <taxon>Kickxellaceae</taxon>
        <taxon>Linderina</taxon>
    </lineage>
</organism>
<dbReference type="Gene3D" id="3.30.1020.10">
    <property type="entry name" value="Antioxidant, Horf6, Chain A, domain2"/>
    <property type="match status" value="1"/>
</dbReference>
<evidence type="ECO:0000259" key="8">
    <source>
        <dbReference type="PROSITE" id="PS51352"/>
    </source>
</evidence>
<comment type="caution">
    <text evidence="9">The sequence shown here is derived from an EMBL/GenBank/DDBJ whole genome shotgun (WGS) entry which is preliminary data.</text>
</comment>
<dbReference type="Pfam" id="PF10417">
    <property type="entry name" value="1-cysPrx_C"/>
    <property type="match status" value="1"/>
</dbReference>
<dbReference type="CDD" id="cd03016">
    <property type="entry name" value="PRX_1cys"/>
    <property type="match status" value="1"/>
</dbReference>
<dbReference type="GO" id="GO:0045454">
    <property type="term" value="P:cell redox homeostasis"/>
    <property type="evidence" value="ECO:0007669"/>
    <property type="project" value="TreeGrafter"/>
</dbReference>
<dbReference type="Pfam" id="PF00578">
    <property type="entry name" value="AhpC-TSA"/>
    <property type="match status" value="1"/>
</dbReference>
<dbReference type="PROSITE" id="PS51352">
    <property type="entry name" value="THIOREDOXIN_2"/>
    <property type="match status" value="1"/>
</dbReference>
<evidence type="ECO:0000313" key="10">
    <source>
        <dbReference type="Proteomes" id="UP000193922"/>
    </source>
</evidence>
<dbReference type="GO" id="GO:0005829">
    <property type="term" value="C:cytosol"/>
    <property type="evidence" value="ECO:0007669"/>
    <property type="project" value="TreeGrafter"/>
</dbReference>
<evidence type="ECO:0000256" key="4">
    <source>
        <dbReference type="ARBA" id="ARBA00023284"/>
    </source>
</evidence>
<dbReference type="GeneID" id="63806081"/>
<dbReference type="Proteomes" id="UP000193922">
    <property type="component" value="Unassembled WGS sequence"/>
</dbReference>
<evidence type="ECO:0000256" key="3">
    <source>
        <dbReference type="ARBA" id="ARBA00023002"/>
    </source>
</evidence>
<dbReference type="STRING" id="61395.A0A1Y1WMG6"/>
<keyword evidence="3 6" id="KW-0560">Oxidoreductase</keyword>
<proteinExistence type="inferred from homology"/>
<dbReference type="SUPFAM" id="SSF52833">
    <property type="entry name" value="Thioredoxin-like"/>
    <property type="match status" value="1"/>
</dbReference>
<dbReference type="OrthoDB" id="2996783at2759"/>
<evidence type="ECO:0000256" key="5">
    <source>
        <dbReference type="ARBA" id="ARBA00025719"/>
    </source>
</evidence>
<keyword evidence="10" id="KW-1185">Reference proteome</keyword>
<dbReference type="FunFam" id="3.40.30.10:FF:000011">
    <property type="entry name" value="Peroxiredoxin PRX1"/>
    <property type="match status" value="1"/>
</dbReference>
<accession>A0A1Y1WMG6</accession>
<dbReference type="InterPro" id="IPR036249">
    <property type="entry name" value="Thioredoxin-like_sf"/>
</dbReference>
<dbReference type="RefSeq" id="XP_040747961.1">
    <property type="nucleotide sequence ID" value="XM_040889433.1"/>
</dbReference>
<evidence type="ECO:0000256" key="7">
    <source>
        <dbReference type="PIRSR" id="PIRSR000239-1"/>
    </source>
</evidence>
<evidence type="ECO:0000313" key="9">
    <source>
        <dbReference type="EMBL" id="ORX74750.1"/>
    </source>
</evidence>
<keyword evidence="4 6" id="KW-0676">Redox-active center</keyword>
<dbReference type="InterPro" id="IPR019479">
    <property type="entry name" value="Peroxiredoxin_C"/>
</dbReference>
<gene>
    <name evidence="9" type="ORF">DL89DRAFT_277247</name>
</gene>
<evidence type="ECO:0000256" key="1">
    <source>
        <dbReference type="ARBA" id="ARBA00022559"/>
    </source>
</evidence>
<keyword evidence="1 6" id="KW-0575">Peroxidase</keyword>
<dbReference type="InterPro" id="IPR013766">
    <property type="entry name" value="Thioredoxin_domain"/>
</dbReference>
<dbReference type="InterPro" id="IPR000866">
    <property type="entry name" value="AhpC/TSA"/>
</dbReference>
<dbReference type="PANTHER" id="PTHR43503">
    <property type="entry name" value="MCG48959-RELATED"/>
    <property type="match status" value="1"/>
</dbReference>
<dbReference type="GO" id="GO:0005739">
    <property type="term" value="C:mitochondrion"/>
    <property type="evidence" value="ECO:0007669"/>
    <property type="project" value="TreeGrafter"/>
</dbReference>
<feature type="domain" description="Thioredoxin" evidence="8">
    <location>
        <begin position="4"/>
        <end position="168"/>
    </location>
</feature>
<dbReference type="EMBL" id="MCFD01000001">
    <property type="protein sequence ID" value="ORX74750.1"/>
    <property type="molecule type" value="Genomic_DNA"/>
</dbReference>
<reference evidence="9 10" key="1">
    <citation type="submission" date="2016-07" db="EMBL/GenBank/DDBJ databases">
        <title>Pervasive Adenine N6-methylation of Active Genes in Fungi.</title>
        <authorList>
            <consortium name="DOE Joint Genome Institute"/>
            <person name="Mondo S.J."/>
            <person name="Dannebaum R.O."/>
            <person name="Kuo R.C."/>
            <person name="Labutti K."/>
            <person name="Haridas S."/>
            <person name="Kuo A."/>
            <person name="Salamov A."/>
            <person name="Ahrendt S.R."/>
            <person name="Lipzen A."/>
            <person name="Sullivan W."/>
            <person name="Andreopoulos W.B."/>
            <person name="Clum A."/>
            <person name="Lindquist E."/>
            <person name="Daum C."/>
            <person name="Ramamoorthy G.K."/>
            <person name="Gryganskyi A."/>
            <person name="Culley D."/>
            <person name="Magnuson J.K."/>
            <person name="James T.Y."/>
            <person name="O'Malley M.A."/>
            <person name="Stajich J.E."/>
            <person name="Spatafora J.W."/>
            <person name="Visel A."/>
            <person name="Grigoriev I.V."/>
        </authorList>
    </citation>
    <scope>NUCLEOTIDE SEQUENCE [LARGE SCALE GENOMIC DNA]</scope>
    <source>
        <strain evidence="9 10">ATCC 12442</strain>
    </source>
</reference>
<protein>
    <submittedName>
        <fullName evidence="9">Thioredoxin-like protein</fullName>
    </submittedName>
</protein>